<dbReference type="Gramene" id="KQK20782">
    <property type="protein sequence ID" value="KQK20782"/>
    <property type="gene ID" value="BRADI_1g56746v3"/>
</dbReference>
<dbReference type="AlphaFoldDB" id="A0A0Q3NTJ5"/>
<protein>
    <submittedName>
        <fullName evidence="2 3">Uncharacterized protein</fullName>
    </submittedName>
</protein>
<organism evidence="2">
    <name type="scientific">Brachypodium distachyon</name>
    <name type="common">Purple false brome</name>
    <name type="synonym">Trachynia distachya</name>
    <dbReference type="NCBI Taxonomy" id="15368"/>
    <lineage>
        <taxon>Eukaryota</taxon>
        <taxon>Viridiplantae</taxon>
        <taxon>Streptophyta</taxon>
        <taxon>Embryophyta</taxon>
        <taxon>Tracheophyta</taxon>
        <taxon>Spermatophyta</taxon>
        <taxon>Magnoliopsida</taxon>
        <taxon>Liliopsida</taxon>
        <taxon>Poales</taxon>
        <taxon>Poaceae</taxon>
        <taxon>BOP clade</taxon>
        <taxon>Pooideae</taxon>
        <taxon>Stipodae</taxon>
        <taxon>Brachypodieae</taxon>
        <taxon>Brachypodium</taxon>
    </lineage>
</organism>
<sequence>MMFMVTTPGPSGTTYPFSPSGPSSPCVVPTSAPSGIHCNQHEDCHLFLSVIHSRKRWVQDSLGMGMSCGDLSSTVSNQSIEACCKLRLRSVM</sequence>
<evidence type="ECO:0000313" key="4">
    <source>
        <dbReference type="Proteomes" id="UP000008810"/>
    </source>
</evidence>
<dbReference type="InParanoid" id="A0A0Q3NTJ5"/>
<reference evidence="2" key="2">
    <citation type="submission" date="2017-06" db="EMBL/GenBank/DDBJ databases">
        <title>WGS assembly of Brachypodium distachyon.</title>
        <authorList>
            <consortium name="The International Brachypodium Initiative"/>
            <person name="Lucas S."/>
            <person name="Harmon-Smith M."/>
            <person name="Lail K."/>
            <person name="Tice H."/>
            <person name="Grimwood J."/>
            <person name="Bruce D."/>
            <person name="Barry K."/>
            <person name="Shu S."/>
            <person name="Lindquist E."/>
            <person name="Wang M."/>
            <person name="Pitluck S."/>
            <person name="Vogel J.P."/>
            <person name="Garvin D.F."/>
            <person name="Mockler T.C."/>
            <person name="Schmutz J."/>
            <person name="Rokhsar D."/>
            <person name="Bevan M.W."/>
        </authorList>
    </citation>
    <scope>NUCLEOTIDE SEQUENCE</scope>
    <source>
        <strain evidence="2">Bd21</strain>
    </source>
</reference>
<dbReference type="EMBL" id="CM000880">
    <property type="protein sequence ID" value="KQK20782.1"/>
    <property type="molecule type" value="Genomic_DNA"/>
</dbReference>
<evidence type="ECO:0000313" key="2">
    <source>
        <dbReference type="EMBL" id="KQK20782.1"/>
    </source>
</evidence>
<feature type="region of interest" description="Disordered" evidence="1">
    <location>
        <begin position="1"/>
        <end position="20"/>
    </location>
</feature>
<evidence type="ECO:0000313" key="3">
    <source>
        <dbReference type="EnsemblPlants" id="KQK20782"/>
    </source>
</evidence>
<reference evidence="3" key="3">
    <citation type="submission" date="2018-08" db="UniProtKB">
        <authorList>
            <consortium name="EnsemblPlants"/>
        </authorList>
    </citation>
    <scope>IDENTIFICATION</scope>
    <source>
        <strain evidence="3">cv. Bd21</strain>
    </source>
</reference>
<proteinExistence type="predicted"/>
<name>A0A0Q3NTJ5_BRADI</name>
<dbReference type="EnsemblPlants" id="KQK20782">
    <property type="protein sequence ID" value="KQK20782"/>
    <property type="gene ID" value="BRADI_1g56746v3"/>
</dbReference>
<reference evidence="2 3" key="1">
    <citation type="journal article" date="2010" name="Nature">
        <title>Genome sequencing and analysis of the model grass Brachypodium distachyon.</title>
        <authorList>
            <consortium name="International Brachypodium Initiative"/>
        </authorList>
    </citation>
    <scope>NUCLEOTIDE SEQUENCE [LARGE SCALE GENOMIC DNA]</scope>
    <source>
        <strain evidence="2 3">Bd21</strain>
    </source>
</reference>
<gene>
    <name evidence="2" type="ORF">BRADI_1g56746v3</name>
</gene>
<dbReference type="Proteomes" id="UP000008810">
    <property type="component" value="Chromosome 1"/>
</dbReference>
<evidence type="ECO:0000256" key="1">
    <source>
        <dbReference type="SAM" id="MobiDB-lite"/>
    </source>
</evidence>
<accession>A0A0Q3NTJ5</accession>
<keyword evidence="4" id="KW-1185">Reference proteome</keyword>